<feature type="region of interest" description="Disordered" evidence="2">
    <location>
        <begin position="188"/>
        <end position="273"/>
    </location>
</feature>
<evidence type="ECO:0000313" key="3">
    <source>
        <dbReference type="EMBL" id="PYH45784.1"/>
    </source>
</evidence>
<dbReference type="EMBL" id="KZ821230">
    <property type="protein sequence ID" value="PYH45784.1"/>
    <property type="molecule type" value="Genomic_DNA"/>
</dbReference>
<keyword evidence="4" id="KW-1185">Reference proteome</keyword>
<reference evidence="3 4" key="1">
    <citation type="submission" date="2016-12" db="EMBL/GenBank/DDBJ databases">
        <title>The genomes of Aspergillus section Nigri reveals drivers in fungal speciation.</title>
        <authorList>
            <consortium name="DOE Joint Genome Institute"/>
            <person name="Vesth T.C."/>
            <person name="Nybo J."/>
            <person name="Theobald S."/>
            <person name="Brandl J."/>
            <person name="Frisvad J.C."/>
            <person name="Nielsen K.F."/>
            <person name="Lyhne E.K."/>
            <person name="Kogle M.E."/>
            <person name="Kuo A."/>
            <person name="Riley R."/>
            <person name="Clum A."/>
            <person name="Nolan M."/>
            <person name="Lipzen A."/>
            <person name="Salamov A."/>
            <person name="Henrissat B."/>
            <person name="Wiebenga A."/>
            <person name="De Vries R.P."/>
            <person name="Grigoriev I.V."/>
            <person name="Mortensen U.H."/>
            <person name="Andersen M.R."/>
            <person name="Baker S.E."/>
        </authorList>
    </citation>
    <scope>NUCLEOTIDE SEQUENCE [LARGE SCALE GENOMIC DNA]</scope>
    <source>
        <strain evidence="3 4">JOP 1030-1</strain>
    </source>
</reference>
<accession>A0A318ZHD6</accession>
<dbReference type="Proteomes" id="UP000248349">
    <property type="component" value="Unassembled WGS sequence"/>
</dbReference>
<feature type="coiled-coil region" evidence="1">
    <location>
        <begin position="425"/>
        <end position="456"/>
    </location>
</feature>
<protein>
    <submittedName>
        <fullName evidence="3">Uncharacterized protein</fullName>
    </submittedName>
</protein>
<dbReference type="GeneID" id="37073864"/>
<name>A0A318ZHD6_9EURO</name>
<evidence type="ECO:0000313" key="4">
    <source>
        <dbReference type="Proteomes" id="UP000248349"/>
    </source>
</evidence>
<keyword evidence="1" id="KW-0175">Coiled coil</keyword>
<dbReference type="AlphaFoldDB" id="A0A318ZHD6"/>
<sequence length="503" mass="56474">MSTAPRKPSWALKKQVLVSLPHGDSPCLAKFYVDYDGETNQGTISLNFKAKLANSRGGPEQFSLNLPPSAVERYKFVQPTTETLFPESLLAKLPAPTSAISTVITLTLDLHEIGAVAGPPLIQPPNQVDSDFTALEKICKSSTLHIHFTQRQFQRDDLYRLKTFFFALKEGIRPKVFNHARQGRIERDGHVFGKMLDPPPYLEEPDSEQVEGKNPPSYSPQPEGVHVGGKRRRDHSSSLPKDDRRKRPVFTSPKPSCYSTEPNTPSIPSPLLASIQPTNFTRASSLNAKEHDILARIENMLQGASDDLKRHLLTRLGCRCPQAVPALLESNVSSKSDELGSTKVGRIDPAVQEYIDRAISDRFESDNVEVILGSLVREFHDKVFGSRVSEFHDEAYDAYRTHETEICELVEEKNSEVRITADECVKEVQEQAQRCIDEMEEQAQQCMDDIKARGEEAEMSVETSVETKVAELRRWFDMSPRVRFGGQSSPSHELRANVRRSSC</sequence>
<evidence type="ECO:0000256" key="2">
    <source>
        <dbReference type="SAM" id="MobiDB-lite"/>
    </source>
</evidence>
<feature type="compositionally biased region" description="Polar residues" evidence="2">
    <location>
        <begin position="253"/>
        <end position="266"/>
    </location>
</feature>
<dbReference type="OrthoDB" id="4467350at2759"/>
<evidence type="ECO:0000256" key="1">
    <source>
        <dbReference type="SAM" id="Coils"/>
    </source>
</evidence>
<proteinExistence type="predicted"/>
<organism evidence="3 4">
    <name type="scientific">Aspergillus saccharolyticus JOP 1030-1</name>
    <dbReference type="NCBI Taxonomy" id="1450539"/>
    <lineage>
        <taxon>Eukaryota</taxon>
        <taxon>Fungi</taxon>
        <taxon>Dikarya</taxon>
        <taxon>Ascomycota</taxon>
        <taxon>Pezizomycotina</taxon>
        <taxon>Eurotiomycetes</taxon>
        <taxon>Eurotiomycetidae</taxon>
        <taxon>Eurotiales</taxon>
        <taxon>Aspergillaceae</taxon>
        <taxon>Aspergillus</taxon>
        <taxon>Aspergillus subgen. Circumdati</taxon>
    </lineage>
</organism>
<gene>
    <name evidence="3" type="ORF">BP01DRAFT_318436</name>
</gene>
<dbReference type="RefSeq" id="XP_025431766.1">
    <property type="nucleotide sequence ID" value="XM_025572636.1"/>
</dbReference>